<feature type="transmembrane region" description="Helical" evidence="11">
    <location>
        <begin position="36"/>
        <end position="59"/>
    </location>
</feature>
<keyword evidence="7" id="KW-0418">Kinase</keyword>
<dbReference type="InterPro" id="IPR050428">
    <property type="entry name" value="TCS_sensor_his_kinase"/>
</dbReference>
<keyword evidence="14" id="KW-0547">Nucleotide-binding</keyword>
<dbReference type="FunFam" id="1.10.287.130:FF:000001">
    <property type="entry name" value="Two-component sensor histidine kinase"/>
    <property type="match status" value="1"/>
</dbReference>
<dbReference type="Pfam" id="PF00512">
    <property type="entry name" value="HisKA"/>
    <property type="match status" value="1"/>
</dbReference>
<dbReference type="InterPro" id="IPR036097">
    <property type="entry name" value="HisK_dim/P_sf"/>
</dbReference>
<evidence type="ECO:0000259" key="13">
    <source>
        <dbReference type="PROSITE" id="PS50885"/>
    </source>
</evidence>
<dbReference type="InterPro" id="IPR003661">
    <property type="entry name" value="HisK_dim/P_dom"/>
</dbReference>
<evidence type="ECO:0000256" key="4">
    <source>
        <dbReference type="ARBA" id="ARBA00022553"/>
    </source>
</evidence>
<evidence type="ECO:0000313" key="15">
    <source>
        <dbReference type="Proteomes" id="UP001163152"/>
    </source>
</evidence>
<dbReference type="PROSITE" id="PS50109">
    <property type="entry name" value="HIS_KIN"/>
    <property type="match status" value="1"/>
</dbReference>
<reference evidence="14" key="1">
    <citation type="submission" date="2022-12" db="EMBL/GenBank/DDBJ databases">
        <title>Polyphasic identification of a Novel Hot-Spring Cyanobacterium Ocullathermofonsia sinensis gen nov. sp. nov. and Genomic Insights on its Adaptations to the Thermal Habitat.</title>
        <authorList>
            <person name="Daroch M."/>
            <person name="Tang J."/>
            <person name="Jiang Y."/>
        </authorList>
    </citation>
    <scope>NUCLEOTIDE SEQUENCE</scope>
    <source>
        <strain evidence="14">PKUAC-SCTA174</strain>
    </source>
</reference>
<dbReference type="Pfam" id="PF02518">
    <property type="entry name" value="HATPase_c"/>
    <property type="match status" value="1"/>
</dbReference>
<comment type="catalytic activity">
    <reaction evidence="1">
        <text>ATP + protein L-histidine = ADP + protein N-phospho-L-histidine.</text>
        <dbReference type="EC" id="2.7.13.3"/>
    </reaction>
</comment>
<dbReference type="InterPro" id="IPR005467">
    <property type="entry name" value="His_kinase_dom"/>
</dbReference>
<dbReference type="KEGG" id="tsin:OXH18_16145"/>
<evidence type="ECO:0000256" key="7">
    <source>
        <dbReference type="ARBA" id="ARBA00022777"/>
    </source>
</evidence>
<dbReference type="Gene3D" id="1.10.287.130">
    <property type="match status" value="1"/>
</dbReference>
<keyword evidence="5" id="KW-0808">Transferase</keyword>
<keyword evidence="4" id="KW-0597">Phosphoprotein</keyword>
<dbReference type="SMART" id="SM00388">
    <property type="entry name" value="HisKA"/>
    <property type="match status" value="1"/>
</dbReference>
<evidence type="ECO:0000256" key="6">
    <source>
        <dbReference type="ARBA" id="ARBA00022692"/>
    </source>
</evidence>
<dbReference type="PROSITE" id="PS50885">
    <property type="entry name" value="HAMP"/>
    <property type="match status" value="1"/>
</dbReference>
<dbReference type="AlphaFoldDB" id="A0A9E9CAA6"/>
<proteinExistence type="predicted"/>
<dbReference type="Proteomes" id="UP001163152">
    <property type="component" value="Chromosome"/>
</dbReference>
<dbReference type="InterPro" id="IPR003594">
    <property type="entry name" value="HATPase_dom"/>
</dbReference>
<sequence>MATPFNKPPKRIASPNLGRKFDWWHRFLGETRTRILLMYVVLMLVVAAASIPVFLFLLFNKVDERVRRDLNQEMQTFRSTYRQWEHEQRRDPAELQPFLEQYLMQQLPQDDNFLIAVVGDRVYRSNPMVLPAVLQPGSPLSQRWSNLGHPISGKYATTDSEIGNILYIAQPLVMQGRIQGAFVVAHTTVGERQEALDSVIVFAHVAVGVVLIASIIAWFAIAQLLTPVRQLVDTARSIGESDLSQRLPTIEGSGEMAELATTFNAMMSRLQDAFTSQRSFINDAGHELRTPITIIQGHLELMGDDPQEQQETLSIVMDELDRMSRIVNDLILLAKAERPDFLQLEILEVSAFVKEIFVKAQTLKSSSFDNRNWQLKCLGQGQMRGDRQRLTGAMLNLIQNAIQSTRPSDLIEIGASIGRREVQLWVRDTGEGIAPFDQERIFERFARASNRQRRSDGAGLGLAIVQAITEAHGGRVELVSQVGVGSTFTLVLPLEPPIARLF</sequence>
<organism evidence="14 15">
    <name type="scientific">Thermocoleostomius sinensis A174</name>
    <dbReference type="NCBI Taxonomy" id="2016057"/>
    <lineage>
        <taxon>Bacteria</taxon>
        <taxon>Bacillati</taxon>
        <taxon>Cyanobacteriota</taxon>
        <taxon>Cyanophyceae</taxon>
        <taxon>Oculatellales</taxon>
        <taxon>Oculatellaceae</taxon>
        <taxon>Thermocoleostomius</taxon>
    </lineage>
</organism>
<keyword evidence="10 11" id="KW-0472">Membrane</keyword>
<keyword evidence="8 11" id="KW-1133">Transmembrane helix</keyword>
<dbReference type="Pfam" id="PF00672">
    <property type="entry name" value="HAMP"/>
    <property type="match status" value="1"/>
</dbReference>
<evidence type="ECO:0000256" key="1">
    <source>
        <dbReference type="ARBA" id="ARBA00000085"/>
    </source>
</evidence>
<dbReference type="SUPFAM" id="SSF158472">
    <property type="entry name" value="HAMP domain-like"/>
    <property type="match status" value="1"/>
</dbReference>
<evidence type="ECO:0000313" key="14">
    <source>
        <dbReference type="EMBL" id="WAL58700.1"/>
    </source>
</evidence>
<feature type="domain" description="Histidine kinase" evidence="12">
    <location>
        <begin position="283"/>
        <end position="496"/>
    </location>
</feature>
<accession>A0A9E9CAA6</accession>
<gene>
    <name evidence="14" type="ORF">OXH18_16145</name>
</gene>
<evidence type="ECO:0000256" key="3">
    <source>
        <dbReference type="ARBA" id="ARBA00012438"/>
    </source>
</evidence>
<evidence type="ECO:0000256" key="10">
    <source>
        <dbReference type="ARBA" id="ARBA00023136"/>
    </source>
</evidence>
<dbReference type="InterPro" id="IPR004358">
    <property type="entry name" value="Sig_transdc_His_kin-like_C"/>
</dbReference>
<feature type="transmembrane region" description="Helical" evidence="11">
    <location>
        <begin position="199"/>
        <end position="221"/>
    </location>
</feature>
<dbReference type="SMART" id="SM00304">
    <property type="entry name" value="HAMP"/>
    <property type="match status" value="1"/>
</dbReference>
<dbReference type="CDD" id="cd00082">
    <property type="entry name" value="HisKA"/>
    <property type="match status" value="1"/>
</dbReference>
<comment type="subcellular location">
    <subcellularLocation>
        <location evidence="2">Membrane</location>
    </subcellularLocation>
</comment>
<evidence type="ECO:0000256" key="5">
    <source>
        <dbReference type="ARBA" id="ARBA00022679"/>
    </source>
</evidence>
<keyword evidence="15" id="KW-1185">Reference proteome</keyword>
<dbReference type="SUPFAM" id="SSF47384">
    <property type="entry name" value="Homodimeric domain of signal transducing histidine kinase"/>
    <property type="match status" value="1"/>
</dbReference>
<keyword evidence="6 11" id="KW-0812">Transmembrane</keyword>
<name>A0A9E9CAA6_9CYAN</name>
<dbReference type="Gene3D" id="6.10.340.10">
    <property type="match status" value="1"/>
</dbReference>
<evidence type="ECO:0000256" key="11">
    <source>
        <dbReference type="SAM" id="Phobius"/>
    </source>
</evidence>
<dbReference type="GO" id="GO:0005524">
    <property type="term" value="F:ATP binding"/>
    <property type="evidence" value="ECO:0007669"/>
    <property type="project" value="UniProtKB-KW"/>
</dbReference>
<keyword evidence="14" id="KW-0067">ATP-binding</keyword>
<evidence type="ECO:0000256" key="8">
    <source>
        <dbReference type="ARBA" id="ARBA00022989"/>
    </source>
</evidence>
<dbReference type="InterPro" id="IPR036890">
    <property type="entry name" value="HATPase_C_sf"/>
</dbReference>
<dbReference type="PANTHER" id="PTHR45436:SF5">
    <property type="entry name" value="SENSOR HISTIDINE KINASE TRCS"/>
    <property type="match status" value="1"/>
</dbReference>
<dbReference type="GO" id="GO:0005886">
    <property type="term" value="C:plasma membrane"/>
    <property type="evidence" value="ECO:0007669"/>
    <property type="project" value="TreeGrafter"/>
</dbReference>
<dbReference type="InterPro" id="IPR003660">
    <property type="entry name" value="HAMP_dom"/>
</dbReference>
<dbReference type="SUPFAM" id="SSF55874">
    <property type="entry name" value="ATPase domain of HSP90 chaperone/DNA topoisomerase II/histidine kinase"/>
    <property type="match status" value="1"/>
</dbReference>
<protein>
    <recommendedName>
        <fullName evidence="3">histidine kinase</fullName>
        <ecNumber evidence="3">2.7.13.3</ecNumber>
    </recommendedName>
</protein>
<dbReference type="CDD" id="cd06225">
    <property type="entry name" value="HAMP"/>
    <property type="match status" value="1"/>
</dbReference>
<dbReference type="EC" id="2.7.13.3" evidence="3"/>
<evidence type="ECO:0000259" key="12">
    <source>
        <dbReference type="PROSITE" id="PS50109"/>
    </source>
</evidence>
<dbReference type="PANTHER" id="PTHR45436">
    <property type="entry name" value="SENSOR HISTIDINE KINASE YKOH"/>
    <property type="match status" value="1"/>
</dbReference>
<dbReference type="CDD" id="cd00075">
    <property type="entry name" value="HATPase"/>
    <property type="match status" value="1"/>
</dbReference>
<dbReference type="GO" id="GO:0000155">
    <property type="term" value="F:phosphorelay sensor kinase activity"/>
    <property type="evidence" value="ECO:0007669"/>
    <property type="project" value="InterPro"/>
</dbReference>
<dbReference type="Gene3D" id="3.30.565.10">
    <property type="entry name" value="Histidine kinase-like ATPase, C-terminal domain"/>
    <property type="match status" value="1"/>
</dbReference>
<evidence type="ECO:0000256" key="2">
    <source>
        <dbReference type="ARBA" id="ARBA00004370"/>
    </source>
</evidence>
<evidence type="ECO:0000256" key="9">
    <source>
        <dbReference type="ARBA" id="ARBA00023012"/>
    </source>
</evidence>
<feature type="domain" description="HAMP" evidence="13">
    <location>
        <begin position="222"/>
        <end position="275"/>
    </location>
</feature>
<keyword evidence="9" id="KW-0902">Two-component regulatory system</keyword>
<dbReference type="EMBL" id="CP113797">
    <property type="protein sequence ID" value="WAL58700.1"/>
    <property type="molecule type" value="Genomic_DNA"/>
</dbReference>
<dbReference type="SMART" id="SM00387">
    <property type="entry name" value="HATPase_c"/>
    <property type="match status" value="1"/>
</dbReference>
<dbReference type="RefSeq" id="WP_268608127.1">
    <property type="nucleotide sequence ID" value="NZ_CP113797.1"/>
</dbReference>
<dbReference type="PRINTS" id="PR00344">
    <property type="entry name" value="BCTRLSENSOR"/>
</dbReference>